<dbReference type="Pfam" id="PF20056">
    <property type="entry name" value="DUF6455"/>
    <property type="match status" value="1"/>
</dbReference>
<dbReference type="EMBL" id="JALJXV010000007">
    <property type="protein sequence ID" value="MCP1675728.1"/>
    <property type="molecule type" value="Genomic_DNA"/>
</dbReference>
<evidence type="ECO:0000313" key="2">
    <source>
        <dbReference type="EMBL" id="MCP1675728.1"/>
    </source>
</evidence>
<feature type="domain" description="DUF6455" evidence="1">
    <location>
        <begin position="63"/>
        <end position="106"/>
    </location>
</feature>
<evidence type="ECO:0000259" key="1">
    <source>
        <dbReference type="Pfam" id="PF20056"/>
    </source>
</evidence>
<dbReference type="InterPro" id="IPR045601">
    <property type="entry name" value="DUF6455"/>
</dbReference>
<dbReference type="RefSeq" id="WP_253479461.1">
    <property type="nucleotide sequence ID" value="NZ_JALJXV010000007.1"/>
</dbReference>
<organism evidence="2 3">
    <name type="scientific">Natronocella acetinitrilica</name>
    <dbReference type="NCBI Taxonomy" id="414046"/>
    <lineage>
        <taxon>Bacteria</taxon>
        <taxon>Pseudomonadati</taxon>
        <taxon>Pseudomonadota</taxon>
        <taxon>Gammaproteobacteria</taxon>
        <taxon>Chromatiales</taxon>
        <taxon>Ectothiorhodospiraceae</taxon>
        <taxon>Natronocella</taxon>
    </lineage>
</organism>
<reference evidence="2" key="1">
    <citation type="submission" date="2022-03" db="EMBL/GenBank/DDBJ databases">
        <title>Genomic Encyclopedia of Type Strains, Phase III (KMG-III): the genomes of soil and plant-associated and newly described type strains.</title>
        <authorList>
            <person name="Whitman W."/>
        </authorList>
    </citation>
    <scope>NUCLEOTIDE SEQUENCE</scope>
    <source>
        <strain evidence="2">ANL 6-2</strain>
    </source>
</reference>
<accession>A0AAE3G5Z4</accession>
<comment type="caution">
    <text evidence="2">The sequence shown here is derived from an EMBL/GenBank/DDBJ whole genome shotgun (WGS) entry which is preliminary data.</text>
</comment>
<protein>
    <recommendedName>
        <fullName evidence="1">DUF6455 domain-containing protein</fullName>
    </recommendedName>
</protein>
<sequence length="108" mass="12047">MMNMLMTVTAIVLLSAMVAVALHLAWQRVRKVDIDQPPGLLAQLVARQSPQPQVLGRPGILVEARTAIERCRACPHASGCRTWIRDNRTARCPDYCPNADFLDRLRVA</sequence>
<dbReference type="Proteomes" id="UP001205843">
    <property type="component" value="Unassembled WGS sequence"/>
</dbReference>
<name>A0AAE3G5Z4_9GAMM</name>
<dbReference type="AlphaFoldDB" id="A0AAE3G5Z4"/>
<keyword evidence="3" id="KW-1185">Reference proteome</keyword>
<proteinExistence type="predicted"/>
<gene>
    <name evidence="2" type="ORF">J2T57_002883</name>
</gene>
<evidence type="ECO:0000313" key="3">
    <source>
        <dbReference type="Proteomes" id="UP001205843"/>
    </source>
</evidence>